<gene>
    <name evidence="1" type="ORF">NDU88_010790</name>
</gene>
<accession>A0AAV7QVD0</accession>
<dbReference type="EMBL" id="JANPWB010000010">
    <property type="protein sequence ID" value="KAJ1144492.1"/>
    <property type="molecule type" value="Genomic_DNA"/>
</dbReference>
<sequence>MSGVCTQRAEIKEAASYLCAESELQTQAYATAMSSAVRWRVTPRHGVQFVTCEVAVGYLLSPAAVSGGTSRVPCLLPRGLEVLQLSGFADGALPLSRECCGRSRVHLAHGRHSWQRVLCLTRGSWLFCGKKPSHPQLTHCFQEAVSSPRAASATLTGQSITGQPPPSQPLPFGCLLLRGLEII</sequence>
<name>A0AAV7QVD0_PLEWA</name>
<organism evidence="1 2">
    <name type="scientific">Pleurodeles waltl</name>
    <name type="common">Iberian ribbed newt</name>
    <dbReference type="NCBI Taxonomy" id="8319"/>
    <lineage>
        <taxon>Eukaryota</taxon>
        <taxon>Metazoa</taxon>
        <taxon>Chordata</taxon>
        <taxon>Craniata</taxon>
        <taxon>Vertebrata</taxon>
        <taxon>Euteleostomi</taxon>
        <taxon>Amphibia</taxon>
        <taxon>Batrachia</taxon>
        <taxon>Caudata</taxon>
        <taxon>Salamandroidea</taxon>
        <taxon>Salamandridae</taxon>
        <taxon>Pleurodelinae</taxon>
        <taxon>Pleurodeles</taxon>
    </lineage>
</organism>
<evidence type="ECO:0000313" key="1">
    <source>
        <dbReference type="EMBL" id="KAJ1144492.1"/>
    </source>
</evidence>
<dbReference type="Proteomes" id="UP001066276">
    <property type="component" value="Chromosome 6"/>
</dbReference>
<proteinExistence type="predicted"/>
<comment type="caution">
    <text evidence="1">The sequence shown here is derived from an EMBL/GenBank/DDBJ whole genome shotgun (WGS) entry which is preliminary data.</text>
</comment>
<protein>
    <submittedName>
        <fullName evidence="1">Uncharacterized protein</fullName>
    </submittedName>
</protein>
<evidence type="ECO:0000313" key="2">
    <source>
        <dbReference type="Proteomes" id="UP001066276"/>
    </source>
</evidence>
<dbReference type="AlphaFoldDB" id="A0AAV7QVD0"/>
<keyword evidence="2" id="KW-1185">Reference proteome</keyword>
<reference evidence="1" key="1">
    <citation type="journal article" date="2022" name="bioRxiv">
        <title>Sequencing and chromosome-scale assembly of the giantPleurodeles waltlgenome.</title>
        <authorList>
            <person name="Brown T."/>
            <person name="Elewa A."/>
            <person name="Iarovenko S."/>
            <person name="Subramanian E."/>
            <person name="Araus A.J."/>
            <person name="Petzold A."/>
            <person name="Susuki M."/>
            <person name="Suzuki K.-i.T."/>
            <person name="Hayashi T."/>
            <person name="Toyoda A."/>
            <person name="Oliveira C."/>
            <person name="Osipova E."/>
            <person name="Leigh N.D."/>
            <person name="Simon A."/>
            <person name="Yun M.H."/>
        </authorList>
    </citation>
    <scope>NUCLEOTIDE SEQUENCE</scope>
    <source>
        <strain evidence="1">20211129_DDA</strain>
        <tissue evidence="1">Liver</tissue>
    </source>
</reference>